<feature type="domain" description="Pirin N-terminal" evidence="3">
    <location>
        <begin position="14"/>
        <end position="120"/>
    </location>
</feature>
<dbReference type="InterPro" id="IPR041602">
    <property type="entry name" value="Quercetinase_C"/>
</dbReference>
<comment type="similarity">
    <text evidence="1 2">Belongs to the pirin family.</text>
</comment>
<proteinExistence type="inferred from homology"/>
<dbReference type="PIRSF" id="PIRSF006232">
    <property type="entry name" value="Pirin"/>
    <property type="match status" value="1"/>
</dbReference>
<dbReference type="PANTHER" id="PTHR43212">
    <property type="entry name" value="QUERCETIN 2,3-DIOXYGENASE"/>
    <property type="match status" value="1"/>
</dbReference>
<keyword evidence="6" id="KW-1185">Reference proteome</keyword>
<evidence type="ECO:0000313" key="5">
    <source>
        <dbReference type="EMBL" id="GAA2134153.1"/>
    </source>
</evidence>
<dbReference type="RefSeq" id="WP_344305664.1">
    <property type="nucleotide sequence ID" value="NZ_BAAAQQ010000014.1"/>
</dbReference>
<gene>
    <name evidence="5" type="ORF">GCM10009843_40360</name>
</gene>
<comment type="caution">
    <text evidence="5">The sequence shown here is derived from an EMBL/GenBank/DDBJ whole genome shotgun (WGS) entry which is preliminary data.</text>
</comment>
<dbReference type="SUPFAM" id="SSF51182">
    <property type="entry name" value="RmlC-like cupins"/>
    <property type="match status" value="1"/>
</dbReference>
<organism evidence="5 6">
    <name type="scientific">Nocardioides bigeumensis</name>
    <dbReference type="NCBI Taxonomy" id="433657"/>
    <lineage>
        <taxon>Bacteria</taxon>
        <taxon>Bacillati</taxon>
        <taxon>Actinomycetota</taxon>
        <taxon>Actinomycetes</taxon>
        <taxon>Propionibacteriales</taxon>
        <taxon>Nocardioidaceae</taxon>
        <taxon>Nocardioides</taxon>
    </lineage>
</organism>
<evidence type="ECO:0000259" key="4">
    <source>
        <dbReference type="Pfam" id="PF17954"/>
    </source>
</evidence>
<dbReference type="Proteomes" id="UP001500575">
    <property type="component" value="Unassembled WGS sequence"/>
</dbReference>
<name>A0ABN2YYU2_9ACTN</name>
<dbReference type="InterPro" id="IPR014710">
    <property type="entry name" value="RmlC-like_jellyroll"/>
</dbReference>
<evidence type="ECO:0000256" key="2">
    <source>
        <dbReference type="RuleBase" id="RU003457"/>
    </source>
</evidence>
<dbReference type="Gene3D" id="2.60.120.10">
    <property type="entry name" value="Jelly Rolls"/>
    <property type="match status" value="2"/>
</dbReference>
<evidence type="ECO:0000313" key="6">
    <source>
        <dbReference type="Proteomes" id="UP001500575"/>
    </source>
</evidence>
<dbReference type="InterPro" id="IPR011051">
    <property type="entry name" value="RmlC_Cupin_sf"/>
</dbReference>
<dbReference type="EMBL" id="BAAAQQ010000014">
    <property type="protein sequence ID" value="GAA2134153.1"/>
    <property type="molecule type" value="Genomic_DNA"/>
</dbReference>
<dbReference type="PANTHER" id="PTHR43212:SF3">
    <property type="entry name" value="QUERCETIN 2,3-DIOXYGENASE"/>
    <property type="match status" value="1"/>
</dbReference>
<reference evidence="5 6" key="1">
    <citation type="journal article" date="2019" name="Int. J. Syst. Evol. Microbiol.">
        <title>The Global Catalogue of Microorganisms (GCM) 10K type strain sequencing project: providing services to taxonomists for standard genome sequencing and annotation.</title>
        <authorList>
            <consortium name="The Broad Institute Genomics Platform"/>
            <consortium name="The Broad Institute Genome Sequencing Center for Infectious Disease"/>
            <person name="Wu L."/>
            <person name="Ma J."/>
        </authorList>
    </citation>
    <scope>NUCLEOTIDE SEQUENCE [LARGE SCALE GENOMIC DNA]</scope>
    <source>
        <strain evidence="5 6">JCM 16021</strain>
    </source>
</reference>
<accession>A0ABN2YYU2</accession>
<dbReference type="Pfam" id="PF02678">
    <property type="entry name" value="Pirin"/>
    <property type="match status" value="1"/>
</dbReference>
<evidence type="ECO:0000259" key="3">
    <source>
        <dbReference type="Pfam" id="PF02678"/>
    </source>
</evidence>
<dbReference type="Pfam" id="PF17954">
    <property type="entry name" value="Pirin_C_2"/>
    <property type="match status" value="1"/>
</dbReference>
<feature type="domain" description="Quercetin 2,3-dioxygenase C-terminal cupin" evidence="4">
    <location>
        <begin position="167"/>
        <end position="216"/>
    </location>
</feature>
<evidence type="ECO:0000256" key="1">
    <source>
        <dbReference type="ARBA" id="ARBA00008416"/>
    </source>
</evidence>
<protein>
    <submittedName>
        <fullName evidence="5">Pirin-like bicupin family protein</fullName>
    </submittedName>
</protein>
<sequence length="237" mass="24540">MGLVRMLAGDRPRTSEQGRETWHSFSFGAHYDPANIAYAGLMAHHDDHLEPGAGYPDHPHAGVEIVTWVLDGVLVHRDSDGGAADLGAGSLQVQSAGSGIRHSEVADAASGPTRFVQAWVRPDEDDGAPAREVVDPGPVLDGGGLVPLASGAGTGSAGLVGLGAAGATLWVARLVPGRTITLPERRHQHLFVSRGSVSVAGQTLAEGDALRATDEPGHRATLPEHVAGAELMVWTFG</sequence>
<dbReference type="InterPro" id="IPR012093">
    <property type="entry name" value="Pirin"/>
</dbReference>
<dbReference type="InterPro" id="IPR003829">
    <property type="entry name" value="Pirin_N_dom"/>
</dbReference>